<dbReference type="Proteomes" id="UP000019151">
    <property type="component" value="Plasmid 2"/>
</dbReference>
<sequence>MTRAFLFAAALLAALPAAAQTTAKRSDADLRRALTPLQYEVTQHAATETPFRNAFWDNHRAGIYVDIVSGEPLFSSLDKFDSGTGWPSFTRPLEPTNIKQNVDRELGMVRTEVRSTHANSHLGHLFDDGPAPTGLRYCINSASLRFVPVDSLQALGYGKYAAAFKAKR</sequence>
<reference evidence="6 7" key="1">
    <citation type="journal article" date="2014" name="Genome Announc.">
        <title>Genome Sequence and Methylome of Soil Bacterium Gemmatirosa kalamazoonensis KBS708T, a Member of the Rarely Cultivated Gemmatimonadetes Phylum.</title>
        <authorList>
            <person name="Debruyn J.M."/>
            <person name="Radosevich M."/>
            <person name="Wommack K.E."/>
            <person name="Polson S.W."/>
            <person name="Hauser L.J."/>
            <person name="Fawaz M.N."/>
            <person name="Korlach J."/>
            <person name="Tsai Y.C."/>
        </authorList>
    </citation>
    <scope>NUCLEOTIDE SEQUENCE [LARGE SCALE GENOMIC DNA]</scope>
    <source>
        <strain evidence="6 7">KBS708</strain>
        <plasmid evidence="7">Plasmid 2</plasmid>
    </source>
</reference>
<keyword evidence="1 3" id="KW-0560">Oxidoreductase</keyword>
<dbReference type="InParanoid" id="W0RT67"/>
<accession>W0RT67</accession>
<feature type="domain" description="MsrB" evidence="5">
    <location>
        <begin position="27"/>
        <end position="149"/>
    </location>
</feature>
<dbReference type="OrthoDB" id="4174719at2"/>
<dbReference type="HOGENOM" id="CLU_031040_8_5_0"/>
<dbReference type="Pfam" id="PF01641">
    <property type="entry name" value="SelR"/>
    <property type="match status" value="1"/>
</dbReference>
<dbReference type="Gene3D" id="2.170.150.20">
    <property type="entry name" value="Peptide methionine sulfoxide reductase"/>
    <property type="match status" value="1"/>
</dbReference>
<name>W0RT67_9BACT</name>
<comment type="similarity">
    <text evidence="3">Belongs to the MsrB Met sulfoxide reductase family.</text>
</comment>
<dbReference type="EC" id="1.8.4.12" evidence="3"/>
<evidence type="ECO:0000259" key="5">
    <source>
        <dbReference type="PROSITE" id="PS51790"/>
    </source>
</evidence>
<dbReference type="PATRIC" id="fig|861299.3.peg.6424"/>
<dbReference type="KEGG" id="gba:J421_6351"/>
<feature type="signal peptide" evidence="4">
    <location>
        <begin position="1"/>
        <end position="19"/>
    </location>
</feature>
<dbReference type="GO" id="GO:0030091">
    <property type="term" value="P:protein repair"/>
    <property type="evidence" value="ECO:0007669"/>
    <property type="project" value="InterPro"/>
</dbReference>
<keyword evidence="4" id="KW-0732">Signal</keyword>
<dbReference type="AlphaFoldDB" id="W0RT67"/>
<dbReference type="GO" id="GO:0006979">
    <property type="term" value="P:response to oxidative stress"/>
    <property type="evidence" value="ECO:0007669"/>
    <property type="project" value="InterPro"/>
</dbReference>
<dbReference type="GO" id="GO:0033743">
    <property type="term" value="F:peptide-methionine (R)-S-oxide reductase activity"/>
    <property type="evidence" value="ECO:0007669"/>
    <property type="project" value="UniProtKB-UniRule"/>
</dbReference>
<dbReference type="HAMAP" id="MF_01400">
    <property type="entry name" value="MsrB"/>
    <property type="match status" value="1"/>
</dbReference>
<dbReference type="GO" id="GO:0005737">
    <property type="term" value="C:cytoplasm"/>
    <property type="evidence" value="ECO:0007669"/>
    <property type="project" value="TreeGrafter"/>
</dbReference>
<dbReference type="PANTHER" id="PTHR10173">
    <property type="entry name" value="METHIONINE SULFOXIDE REDUCTASE"/>
    <property type="match status" value="1"/>
</dbReference>
<geneLocation type="plasmid" evidence="6 7">
    <name>2</name>
</geneLocation>
<evidence type="ECO:0000313" key="7">
    <source>
        <dbReference type="Proteomes" id="UP000019151"/>
    </source>
</evidence>
<dbReference type="EMBL" id="CP007130">
    <property type="protein sequence ID" value="AHG93886.1"/>
    <property type="molecule type" value="Genomic_DNA"/>
</dbReference>
<comment type="caution">
    <text evidence="3">Lacks conserved residue(s) required for the propagation of feature annotation.</text>
</comment>
<organism evidence="6 7">
    <name type="scientific">Gemmatirosa kalamazoonensis</name>
    <dbReference type="NCBI Taxonomy" id="861299"/>
    <lineage>
        <taxon>Bacteria</taxon>
        <taxon>Pseudomonadati</taxon>
        <taxon>Gemmatimonadota</taxon>
        <taxon>Gemmatimonadia</taxon>
        <taxon>Gemmatimonadales</taxon>
        <taxon>Gemmatimonadaceae</taxon>
        <taxon>Gemmatirosa</taxon>
    </lineage>
</organism>
<keyword evidence="6" id="KW-0614">Plasmid</keyword>
<proteinExistence type="inferred from homology"/>
<evidence type="ECO:0000256" key="1">
    <source>
        <dbReference type="ARBA" id="ARBA00023002"/>
    </source>
</evidence>
<dbReference type="InterPro" id="IPR002579">
    <property type="entry name" value="Met_Sox_Rdtase_MsrB_dom"/>
</dbReference>
<dbReference type="InterPro" id="IPR028427">
    <property type="entry name" value="Met_Sox_Rdtase_MsrB"/>
</dbReference>
<dbReference type="PANTHER" id="PTHR10173:SF59">
    <property type="entry name" value="PEPTIDE METHIONINE SULFOXIDE REDUCTASE MSRA_MSRB"/>
    <property type="match status" value="1"/>
</dbReference>
<evidence type="ECO:0000256" key="3">
    <source>
        <dbReference type="HAMAP-Rule" id="MF_01400"/>
    </source>
</evidence>
<dbReference type="NCBIfam" id="TIGR00357">
    <property type="entry name" value="peptide-methionine (R)-S-oxide reductase MsrB"/>
    <property type="match status" value="1"/>
</dbReference>
<dbReference type="eggNOG" id="COG0229">
    <property type="taxonomic scope" value="Bacteria"/>
</dbReference>
<dbReference type="PROSITE" id="PS51790">
    <property type="entry name" value="MSRB"/>
    <property type="match status" value="1"/>
</dbReference>
<dbReference type="FunCoup" id="W0RT67">
    <property type="interactions" value="370"/>
</dbReference>
<dbReference type="FunFam" id="2.170.150.20:FF:000003">
    <property type="entry name" value="Peptide methionine sulfoxide reductase MsrB"/>
    <property type="match status" value="1"/>
</dbReference>
<gene>
    <name evidence="3" type="primary">msrB</name>
    <name evidence="6" type="ORF">J421_6351</name>
</gene>
<protein>
    <recommendedName>
        <fullName evidence="3">Peptide methionine sulfoxide reductase MsrB</fullName>
        <ecNumber evidence="3">1.8.4.12</ecNumber>
    </recommendedName>
    <alternativeName>
        <fullName evidence="3">Peptide-methionine (R)-S-oxide reductase</fullName>
    </alternativeName>
</protein>
<dbReference type="SUPFAM" id="SSF51316">
    <property type="entry name" value="Mss4-like"/>
    <property type="match status" value="1"/>
</dbReference>
<dbReference type="RefSeq" id="WP_025415175.1">
    <property type="nucleotide sequence ID" value="NZ_CP007130.1"/>
</dbReference>
<comment type="catalytic activity">
    <reaction evidence="2 3">
        <text>L-methionyl-[protein] + [thioredoxin]-disulfide + H2O = L-methionyl-(R)-S-oxide-[protein] + [thioredoxin]-dithiol</text>
        <dbReference type="Rhea" id="RHEA:24164"/>
        <dbReference type="Rhea" id="RHEA-COMP:10698"/>
        <dbReference type="Rhea" id="RHEA-COMP:10700"/>
        <dbReference type="Rhea" id="RHEA-COMP:12313"/>
        <dbReference type="Rhea" id="RHEA-COMP:12314"/>
        <dbReference type="ChEBI" id="CHEBI:15377"/>
        <dbReference type="ChEBI" id="CHEBI:16044"/>
        <dbReference type="ChEBI" id="CHEBI:29950"/>
        <dbReference type="ChEBI" id="CHEBI:45764"/>
        <dbReference type="ChEBI" id="CHEBI:50058"/>
        <dbReference type="EC" id="1.8.4.12"/>
    </reaction>
</comment>
<feature type="active site" description="Nucleophile" evidence="3">
    <location>
        <position position="138"/>
    </location>
</feature>
<evidence type="ECO:0000256" key="4">
    <source>
        <dbReference type="SAM" id="SignalP"/>
    </source>
</evidence>
<dbReference type="InterPro" id="IPR011057">
    <property type="entry name" value="Mss4-like_sf"/>
</dbReference>
<keyword evidence="7" id="KW-1185">Reference proteome</keyword>
<evidence type="ECO:0000256" key="2">
    <source>
        <dbReference type="ARBA" id="ARBA00048488"/>
    </source>
</evidence>
<evidence type="ECO:0000313" key="6">
    <source>
        <dbReference type="EMBL" id="AHG93886.1"/>
    </source>
</evidence>
<feature type="chain" id="PRO_5004795936" description="Peptide methionine sulfoxide reductase MsrB" evidence="4">
    <location>
        <begin position="20"/>
        <end position="168"/>
    </location>
</feature>